<dbReference type="RefSeq" id="WP_349641773.1">
    <property type="nucleotide sequence ID" value="NZ_CAWVOH010000001.1"/>
</dbReference>
<dbReference type="CDD" id="cd06130">
    <property type="entry name" value="DNA_pol_III_epsilon_like"/>
    <property type="match status" value="1"/>
</dbReference>
<keyword evidence="1 3" id="KW-0540">Nuclease</keyword>
<dbReference type="PANTHER" id="PTHR30231:SF42">
    <property type="entry name" value="EXONUCLEASE"/>
    <property type="match status" value="1"/>
</dbReference>
<gene>
    <name evidence="3" type="ORF">R54876_GBNLAHCA_00799</name>
</gene>
<dbReference type="GO" id="GO:0004527">
    <property type="term" value="F:exonuclease activity"/>
    <property type="evidence" value="ECO:0007669"/>
    <property type="project" value="UniProtKB-KW"/>
</dbReference>
<dbReference type="Gene3D" id="3.30.420.10">
    <property type="entry name" value="Ribonuclease H-like superfamily/Ribonuclease H"/>
    <property type="match status" value="1"/>
</dbReference>
<accession>A0ABM9N501</accession>
<dbReference type="InterPro" id="IPR006054">
    <property type="entry name" value="DnaQ"/>
</dbReference>
<evidence type="ECO:0000313" key="4">
    <source>
        <dbReference type="Proteomes" id="UP001314241"/>
    </source>
</evidence>
<keyword evidence="4" id="KW-1185">Reference proteome</keyword>
<dbReference type="InterPro" id="IPR012337">
    <property type="entry name" value="RNaseH-like_sf"/>
</dbReference>
<protein>
    <submittedName>
        <fullName evidence="3">Epsilon subunit or related 3'-5' exonuclease (DnaQ)</fullName>
        <ecNumber evidence="3">2.7.7.7</ecNumber>
    </submittedName>
</protein>
<reference evidence="3 4" key="1">
    <citation type="submission" date="2024-01" db="EMBL/GenBank/DDBJ databases">
        <authorList>
            <person name="Botero Cardona J."/>
        </authorList>
    </citation>
    <scope>NUCLEOTIDE SEQUENCE [LARGE SCALE GENOMIC DNA]</scope>
    <source>
        <strain evidence="3 4">LMG 33000</strain>
    </source>
</reference>
<dbReference type="EC" id="2.7.7.7" evidence="3"/>
<keyword evidence="1 3" id="KW-0378">Hydrolase</keyword>
<dbReference type="InterPro" id="IPR036397">
    <property type="entry name" value="RNaseH_sf"/>
</dbReference>
<keyword evidence="3" id="KW-0548">Nucleotidyltransferase</keyword>
<dbReference type="SMART" id="SM00479">
    <property type="entry name" value="EXOIII"/>
    <property type="match status" value="1"/>
</dbReference>
<dbReference type="PANTHER" id="PTHR30231">
    <property type="entry name" value="DNA POLYMERASE III SUBUNIT EPSILON"/>
    <property type="match status" value="1"/>
</dbReference>
<dbReference type="Proteomes" id="UP001314241">
    <property type="component" value="Unassembled WGS sequence"/>
</dbReference>
<organism evidence="3 4">
    <name type="scientific">Eupransor demetentiae</name>
    <dbReference type="NCBI Taxonomy" id="3109584"/>
    <lineage>
        <taxon>Bacteria</taxon>
        <taxon>Bacillati</taxon>
        <taxon>Bacillota</taxon>
        <taxon>Bacilli</taxon>
        <taxon>Lactobacillales</taxon>
        <taxon>Lactobacillaceae</taxon>
        <taxon>Eupransor</taxon>
    </lineage>
</organism>
<dbReference type="InterPro" id="IPR013520">
    <property type="entry name" value="Ribonucl_H"/>
</dbReference>
<comment type="caution">
    <text evidence="3">The sequence shown here is derived from an EMBL/GenBank/DDBJ whole genome shotgun (WGS) entry which is preliminary data.</text>
</comment>
<dbReference type="GO" id="GO:0003887">
    <property type="term" value="F:DNA-directed DNA polymerase activity"/>
    <property type="evidence" value="ECO:0007669"/>
    <property type="project" value="UniProtKB-EC"/>
</dbReference>
<dbReference type="NCBIfam" id="TIGR00573">
    <property type="entry name" value="dnaq"/>
    <property type="match status" value="1"/>
</dbReference>
<dbReference type="SUPFAM" id="SSF53098">
    <property type="entry name" value="Ribonuclease H-like"/>
    <property type="match status" value="1"/>
</dbReference>
<proteinExistence type="predicted"/>
<evidence type="ECO:0000259" key="2">
    <source>
        <dbReference type="SMART" id="SM00479"/>
    </source>
</evidence>
<keyword evidence="1 3" id="KW-0269">Exonuclease</keyword>
<evidence type="ECO:0000256" key="1">
    <source>
        <dbReference type="ARBA" id="ARBA00022839"/>
    </source>
</evidence>
<dbReference type="Pfam" id="PF00929">
    <property type="entry name" value="RNase_T"/>
    <property type="match status" value="1"/>
</dbReference>
<sequence>MNFVAIDFETANHERHSAVSLALVVVRDDKIVDQFYSLIKPPTYFSKRNTQIHGIRKEDVAEAPDFATLWPTIAPLFTEDQLVVAHNANFDSSVLKGTLAYFGFSEPHYQLLDTVATSRYFFPAFPNHKLNTVADQLNLDLKNHHNALADAIACAQILIYQAKQSGPQALKPFVKNK</sequence>
<feature type="domain" description="Exonuclease" evidence="2">
    <location>
        <begin position="2"/>
        <end position="167"/>
    </location>
</feature>
<name>A0ABM9N501_9LACO</name>
<evidence type="ECO:0000313" key="3">
    <source>
        <dbReference type="EMBL" id="CAK8054237.1"/>
    </source>
</evidence>
<dbReference type="EMBL" id="CAWVOH010000001">
    <property type="protein sequence ID" value="CAK8054237.1"/>
    <property type="molecule type" value="Genomic_DNA"/>
</dbReference>
<keyword evidence="3" id="KW-0808">Transferase</keyword>